<dbReference type="InterPro" id="IPR008513">
    <property type="entry name" value="tRNA(Met)_cyd_acetate_ligase"/>
</dbReference>
<evidence type="ECO:0000313" key="4">
    <source>
        <dbReference type="Proteomes" id="UP000713904"/>
    </source>
</evidence>
<dbReference type="RefSeq" id="WP_185623651.1">
    <property type="nucleotide sequence ID" value="NZ_JABGBW010000001.1"/>
</dbReference>
<keyword evidence="2" id="KW-0694">RNA-binding</keyword>
<keyword evidence="2" id="KW-0436">Ligase</keyword>
<dbReference type="NCBIfam" id="NF010191">
    <property type="entry name" value="PRK13670.1"/>
    <property type="match status" value="1"/>
</dbReference>
<dbReference type="Proteomes" id="UP000713904">
    <property type="component" value="Unassembled WGS sequence"/>
</dbReference>
<accession>A0ABR6TJQ9</accession>
<comment type="catalytic activity">
    <reaction evidence="2">
        <text>cytidine(34) in elongator tRNA(Met) + acetate + ATP = N(4)-acetylcytidine(34) in elongator tRNA(Met) + AMP + diphosphate</text>
        <dbReference type="Rhea" id="RHEA:58144"/>
        <dbReference type="Rhea" id="RHEA-COMP:10693"/>
        <dbReference type="Rhea" id="RHEA-COMP:10694"/>
        <dbReference type="ChEBI" id="CHEBI:30089"/>
        <dbReference type="ChEBI" id="CHEBI:30616"/>
        <dbReference type="ChEBI" id="CHEBI:33019"/>
        <dbReference type="ChEBI" id="CHEBI:74900"/>
        <dbReference type="ChEBI" id="CHEBI:82748"/>
        <dbReference type="ChEBI" id="CHEBI:456215"/>
    </reaction>
</comment>
<evidence type="ECO:0000256" key="2">
    <source>
        <dbReference type="HAMAP-Rule" id="MF_01539"/>
    </source>
</evidence>
<dbReference type="EMBL" id="JABGBW010000001">
    <property type="protein sequence ID" value="MBC2575661.1"/>
    <property type="molecule type" value="Genomic_DNA"/>
</dbReference>
<keyword evidence="2" id="KW-0547">Nucleotide-binding</keyword>
<dbReference type="PANTHER" id="PTHR37825:SF1">
    <property type="entry name" value="TRNA(MET) CYTIDINE ACETATE LIGASE"/>
    <property type="match status" value="1"/>
</dbReference>
<keyword evidence="1 2" id="KW-0819">tRNA processing</keyword>
<evidence type="ECO:0000256" key="1">
    <source>
        <dbReference type="ARBA" id="ARBA00022694"/>
    </source>
</evidence>
<dbReference type="Gene3D" id="3.40.50.620">
    <property type="entry name" value="HUPs"/>
    <property type="match status" value="1"/>
</dbReference>
<dbReference type="PANTHER" id="PTHR37825">
    <property type="entry name" value="TRNA(MET) CYTIDINE ACETATE LIGASE"/>
    <property type="match status" value="1"/>
</dbReference>
<name>A0ABR6TJQ9_9FIRM</name>
<keyword evidence="2" id="KW-0963">Cytoplasm</keyword>
<comment type="caution">
    <text evidence="3">The sequence shown here is derived from an EMBL/GenBank/DDBJ whole genome shotgun (WGS) entry which is preliminary data.</text>
</comment>
<sequence length="435" mass="49659">MKIGGIIAEYNPFHNGHKYQIKEFKERYNITHLVVAMSGNFIQRGGPAIIDKFTRANMAVENGVDLVIEIPAYMATQTAEIYARGGILALNSLKCVDLLCFGSEEGNIKKIHEAASVAIGKKGDFEESICNYLNAGDSFPVAREKAILDNLRKKNENVDNKESLEKSDEEEFLRKPNNILGIEYIKELIRLDSNIKPVTIKRLGSEHKNEFLDAKISSATSIRKVIESNLYNGDLGICNIQNHMPYSSYKLLGKYINEGYNPIFDESFYSEICMEVIRSEENLEEYFEVKDGLEKSIRAKISTSDSLEDAVNHISTKAYTKAKVRRCLFNILLGIRKSDIESIKEIYSLPYIRVLGFNDRGKEILKKVKKDMSEVIIGPAKSKKGTEYNKNILYKLMLDFDLRSSNIYYQKACMNNRKLLNKGEIDYIIMHRLFK</sequence>
<protein>
    <recommendedName>
        <fullName evidence="2">tRNA(Met) cytidine acetate ligase</fullName>
        <ecNumber evidence="2">6.3.4.-</ecNumber>
    </recommendedName>
</protein>
<feature type="binding site" evidence="2">
    <location>
        <position position="202"/>
    </location>
    <ligand>
        <name>ATP</name>
        <dbReference type="ChEBI" id="CHEBI:30616"/>
    </ligand>
</feature>
<reference evidence="3 4" key="1">
    <citation type="submission" date="2020-05" db="EMBL/GenBank/DDBJ databases">
        <title>Draft genome of xy-202 and genomic insight in genome of the genus Peptostreptococcus.</title>
        <authorList>
            <person name="Zhang Z."/>
        </authorList>
    </citation>
    <scope>NUCLEOTIDE SEQUENCE [LARGE SCALE GENOMIC DNA]</scope>
    <source>
        <strain evidence="3 4">DSM 27025</strain>
    </source>
</reference>
<evidence type="ECO:0000313" key="3">
    <source>
        <dbReference type="EMBL" id="MBC2575661.1"/>
    </source>
</evidence>
<dbReference type="Pfam" id="PF05636">
    <property type="entry name" value="HIGH_NTase1"/>
    <property type="match status" value="1"/>
</dbReference>
<keyword evidence="4" id="KW-1185">Reference proteome</keyword>
<keyword evidence="2" id="KW-0067">ATP-binding</keyword>
<comment type="caution">
    <text evidence="2">Lacks conserved residue(s) required for the propagation of feature annotation.</text>
</comment>
<dbReference type="HAMAP" id="MF_01539">
    <property type="entry name" value="TmcAL"/>
    <property type="match status" value="1"/>
</dbReference>
<comment type="function">
    <text evidence="2">Catalyzes the formation of N(4)-acetylcytidine (ac(4)C) at the wobble position of elongator tRNA(Met), using acetate and ATP as substrates. First activates an acetate ion to form acetyladenylate (Ac-AMP) and then transfers the acetyl group to tRNA to form ac(4)C34.</text>
</comment>
<comment type="subcellular location">
    <subcellularLocation>
        <location evidence="2">Cytoplasm</location>
    </subcellularLocation>
</comment>
<feature type="binding site" evidence="2">
    <location>
        <position position="177"/>
    </location>
    <ligand>
        <name>ATP</name>
        <dbReference type="ChEBI" id="CHEBI:30616"/>
    </ligand>
</feature>
<organism evidence="3 4">
    <name type="scientific">Peptostreptococcus canis</name>
    <dbReference type="NCBI Taxonomy" id="1159213"/>
    <lineage>
        <taxon>Bacteria</taxon>
        <taxon>Bacillati</taxon>
        <taxon>Bacillota</taxon>
        <taxon>Clostridia</taxon>
        <taxon>Peptostreptococcales</taxon>
        <taxon>Peptostreptococcaceae</taxon>
        <taxon>Peptostreptococcus</taxon>
    </lineage>
</organism>
<dbReference type="EC" id="6.3.4.-" evidence="2"/>
<feature type="binding site" evidence="2">
    <location>
        <begin position="7"/>
        <end position="20"/>
    </location>
    <ligand>
        <name>ATP</name>
        <dbReference type="ChEBI" id="CHEBI:30616"/>
    </ligand>
</feature>
<comment type="similarity">
    <text evidence="2">Belongs to the TmcAL family.</text>
</comment>
<proteinExistence type="inferred from homology"/>
<gene>
    <name evidence="2" type="primary">tmcAL</name>
    <name evidence="3" type="ORF">HLB29_03080</name>
</gene>
<dbReference type="InterPro" id="IPR014729">
    <property type="entry name" value="Rossmann-like_a/b/a_fold"/>
</dbReference>
<feature type="binding site" evidence="2">
    <location>
        <position position="102"/>
    </location>
    <ligand>
        <name>ATP</name>
        <dbReference type="ChEBI" id="CHEBI:30616"/>
    </ligand>
</feature>
<dbReference type="SUPFAM" id="SSF52374">
    <property type="entry name" value="Nucleotidylyl transferase"/>
    <property type="match status" value="1"/>
</dbReference>
<keyword evidence="2" id="KW-0820">tRNA-binding</keyword>